<name>A0A238JVG6_9RHOB</name>
<evidence type="ECO:0000259" key="7">
    <source>
        <dbReference type="Pfam" id="PF17827"/>
    </source>
</evidence>
<evidence type="ECO:0000259" key="6">
    <source>
        <dbReference type="Pfam" id="PF05175"/>
    </source>
</evidence>
<accession>A0A238JVG6</accession>
<dbReference type="GO" id="GO:0102559">
    <property type="term" value="F:peptide chain release factor N(5)-glutamine methyltransferase activity"/>
    <property type="evidence" value="ECO:0007669"/>
    <property type="project" value="UniProtKB-EC"/>
</dbReference>
<feature type="binding site" evidence="5">
    <location>
        <begin position="180"/>
        <end position="183"/>
    </location>
    <ligand>
        <name>substrate</name>
    </ligand>
</feature>
<dbReference type="RefSeq" id="WP_093966468.1">
    <property type="nucleotide sequence ID" value="NZ_FXYE01000001.1"/>
</dbReference>
<comment type="similarity">
    <text evidence="5">Belongs to the protein N5-glutamine methyltransferase family. PrmC subfamily.</text>
</comment>
<evidence type="ECO:0000313" key="8">
    <source>
        <dbReference type="EMBL" id="SMX34493.1"/>
    </source>
</evidence>
<dbReference type="Pfam" id="PF17827">
    <property type="entry name" value="PrmC_N"/>
    <property type="match status" value="1"/>
</dbReference>
<dbReference type="Proteomes" id="UP000202922">
    <property type="component" value="Unassembled WGS sequence"/>
</dbReference>
<comment type="function">
    <text evidence="5">Methylates the class 1 translation termination release factors RF1/PrfA and RF2/PrfB on the glutamine residue of the universally conserved GGQ motif.</text>
</comment>
<dbReference type="PROSITE" id="PS00092">
    <property type="entry name" value="N6_MTASE"/>
    <property type="match status" value="1"/>
</dbReference>
<evidence type="ECO:0000256" key="2">
    <source>
        <dbReference type="ARBA" id="ARBA00022679"/>
    </source>
</evidence>
<reference evidence="9" key="1">
    <citation type="submission" date="2017-05" db="EMBL/GenBank/DDBJ databases">
        <authorList>
            <person name="Rodrigo-Torres L."/>
            <person name="Arahal R. D."/>
            <person name="Lucena T."/>
        </authorList>
    </citation>
    <scope>NUCLEOTIDE SEQUENCE [LARGE SCALE GENOMIC DNA]</scope>
    <source>
        <strain evidence="9">CECT 8621</strain>
    </source>
</reference>
<dbReference type="InterPro" id="IPR002052">
    <property type="entry name" value="DNA_methylase_N6_adenine_CS"/>
</dbReference>
<organism evidence="8 9">
    <name type="scientific">Actibacterium lipolyticum</name>
    <dbReference type="NCBI Taxonomy" id="1524263"/>
    <lineage>
        <taxon>Bacteria</taxon>
        <taxon>Pseudomonadati</taxon>
        <taxon>Pseudomonadota</taxon>
        <taxon>Alphaproteobacteria</taxon>
        <taxon>Rhodobacterales</taxon>
        <taxon>Roseobacteraceae</taxon>
        <taxon>Actibacterium</taxon>
    </lineage>
</organism>
<dbReference type="PANTHER" id="PTHR18895">
    <property type="entry name" value="HEMK METHYLTRANSFERASE"/>
    <property type="match status" value="1"/>
</dbReference>
<dbReference type="NCBIfam" id="TIGR03534">
    <property type="entry name" value="RF_mod_PrmC"/>
    <property type="match status" value="1"/>
</dbReference>
<dbReference type="EC" id="2.1.1.297" evidence="5"/>
<dbReference type="GO" id="GO:0003676">
    <property type="term" value="F:nucleic acid binding"/>
    <property type="evidence" value="ECO:0007669"/>
    <property type="project" value="InterPro"/>
</dbReference>
<dbReference type="HAMAP" id="MF_02126">
    <property type="entry name" value="RF_methyltr_PrmC"/>
    <property type="match status" value="1"/>
</dbReference>
<dbReference type="SUPFAM" id="SSF53335">
    <property type="entry name" value="S-adenosyl-L-methionine-dependent methyltransferases"/>
    <property type="match status" value="1"/>
</dbReference>
<protein>
    <recommendedName>
        <fullName evidence="5">Release factor glutamine methyltransferase</fullName>
        <shortName evidence="5">RF MTase</shortName>
        <ecNumber evidence="5">2.1.1.297</ecNumber>
    </recommendedName>
    <alternativeName>
        <fullName evidence="5">N5-glutamine methyltransferase PrmC</fullName>
    </alternativeName>
    <alternativeName>
        <fullName evidence="5">Protein-(glutamine-N5) MTase PrmC</fullName>
    </alternativeName>
    <alternativeName>
        <fullName evidence="5">Protein-glutamine N-methyltransferase PrmC</fullName>
    </alternativeName>
</protein>
<proteinExistence type="inferred from homology"/>
<dbReference type="Pfam" id="PF05175">
    <property type="entry name" value="MTS"/>
    <property type="match status" value="1"/>
</dbReference>
<dbReference type="NCBIfam" id="TIGR00536">
    <property type="entry name" value="hemK_fam"/>
    <property type="match status" value="1"/>
</dbReference>
<comment type="catalytic activity">
    <reaction evidence="4 5">
        <text>L-glutaminyl-[peptide chain release factor] + S-adenosyl-L-methionine = N(5)-methyl-L-glutaminyl-[peptide chain release factor] + S-adenosyl-L-homocysteine + H(+)</text>
        <dbReference type="Rhea" id="RHEA:42896"/>
        <dbReference type="Rhea" id="RHEA-COMP:10271"/>
        <dbReference type="Rhea" id="RHEA-COMP:10272"/>
        <dbReference type="ChEBI" id="CHEBI:15378"/>
        <dbReference type="ChEBI" id="CHEBI:30011"/>
        <dbReference type="ChEBI" id="CHEBI:57856"/>
        <dbReference type="ChEBI" id="CHEBI:59789"/>
        <dbReference type="ChEBI" id="CHEBI:61891"/>
        <dbReference type="EC" id="2.1.1.297"/>
    </reaction>
</comment>
<dbReference type="OrthoDB" id="9800643at2"/>
<evidence type="ECO:0000256" key="1">
    <source>
        <dbReference type="ARBA" id="ARBA00022603"/>
    </source>
</evidence>
<dbReference type="PANTHER" id="PTHR18895:SF74">
    <property type="entry name" value="MTRF1L RELEASE FACTOR GLUTAMINE METHYLTRANSFERASE"/>
    <property type="match status" value="1"/>
</dbReference>
<evidence type="ECO:0000256" key="4">
    <source>
        <dbReference type="ARBA" id="ARBA00048391"/>
    </source>
</evidence>
<feature type="domain" description="Release factor glutamine methyltransferase N-terminal" evidence="7">
    <location>
        <begin position="8"/>
        <end position="73"/>
    </location>
</feature>
<keyword evidence="1 5" id="KW-0489">Methyltransferase</keyword>
<feature type="binding site" evidence="5">
    <location>
        <begin position="114"/>
        <end position="118"/>
    </location>
    <ligand>
        <name>S-adenosyl-L-methionine</name>
        <dbReference type="ChEBI" id="CHEBI:59789"/>
    </ligand>
</feature>
<dbReference type="InterPro" id="IPR029063">
    <property type="entry name" value="SAM-dependent_MTases_sf"/>
</dbReference>
<dbReference type="AlphaFoldDB" id="A0A238JVG6"/>
<feature type="binding site" evidence="5">
    <location>
        <position position="180"/>
    </location>
    <ligand>
        <name>S-adenosyl-L-methionine</name>
        <dbReference type="ChEBI" id="CHEBI:59789"/>
    </ligand>
</feature>
<keyword evidence="2 5" id="KW-0808">Transferase</keyword>
<dbReference type="GO" id="GO:0032259">
    <property type="term" value="P:methylation"/>
    <property type="evidence" value="ECO:0007669"/>
    <property type="project" value="UniProtKB-KW"/>
</dbReference>
<dbReference type="Gene3D" id="3.40.50.150">
    <property type="entry name" value="Vaccinia Virus protein VP39"/>
    <property type="match status" value="1"/>
</dbReference>
<dbReference type="CDD" id="cd02440">
    <property type="entry name" value="AdoMet_MTases"/>
    <property type="match status" value="1"/>
</dbReference>
<dbReference type="InterPro" id="IPR019874">
    <property type="entry name" value="RF_methyltr_PrmC"/>
</dbReference>
<dbReference type="InterPro" id="IPR007848">
    <property type="entry name" value="Small_mtfrase_dom"/>
</dbReference>
<dbReference type="EMBL" id="FXYE01000001">
    <property type="protein sequence ID" value="SMX34493.1"/>
    <property type="molecule type" value="Genomic_DNA"/>
</dbReference>
<feature type="binding site" evidence="5">
    <location>
        <position position="137"/>
    </location>
    <ligand>
        <name>S-adenosyl-L-methionine</name>
        <dbReference type="ChEBI" id="CHEBI:59789"/>
    </ligand>
</feature>
<keyword evidence="9" id="KW-1185">Reference proteome</keyword>
<evidence type="ECO:0000256" key="3">
    <source>
        <dbReference type="ARBA" id="ARBA00022691"/>
    </source>
</evidence>
<keyword evidence="3 5" id="KW-0949">S-adenosyl-L-methionine</keyword>
<feature type="domain" description="Methyltransferase small" evidence="6">
    <location>
        <begin position="97"/>
        <end position="188"/>
    </location>
</feature>
<evidence type="ECO:0000256" key="5">
    <source>
        <dbReference type="HAMAP-Rule" id="MF_02126"/>
    </source>
</evidence>
<dbReference type="InterPro" id="IPR050320">
    <property type="entry name" value="N5-glutamine_MTase"/>
</dbReference>
<feature type="binding site" evidence="5">
    <location>
        <position position="166"/>
    </location>
    <ligand>
        <name>S-adenosyl-L-methionine</name>
        <dbReference type="ChEBI" id="CHEBI:59789"/>
    </ligand>
</feature>
<gene>
    <name evidence="5 8" type="primary">prmC</name>
    <name evidence="8" type="ORF">COL8621_01337</name>
</gene>
<sequence length="278" mass="29730">MSRTVGAAMKDAAEALSRAGVESAAKDARLLMARTLGRSIPDPTDQLNEADEQLFADLVDRRIAREPLSHILGQRAFFKHEFHVSKDVLDPRPETEALVVEALSHPFETVVDLGVGSGAILLSLLAERPTARGLGTDKSQAALAVAQQNAQRLGVAERCEFKCSDWFEDVDGRFDLIVSNPPYIAADEMPALAPELSYEPEMALTDHADGLSAYRAIAAGALGHLTPGGALMVEIGPTQAADVRAIFQAAGLENVVVRPDLDGRDRVVSARAPATKPF</sequence>
<dbReference type="InterPro" id="IPR004556">
    <property type="entry name" value="HemK-like"/>
</dbReference>
<dbReference type="Gene3D" id="1.10.8.10">
    <property type="entry name" value="DNA helicase RuvA subunit, C-terminal domain"/>
    <property type="match status" value="1"/>
</dbReference>
<evidence type="ECO:0000313" key="9">
    <source>
        <dbReference type="Proteomes" id="UP000202922"/>
    </source>
</evidence>
<dbReference type="InterPro" id="IPR040758">
    <property type="entry name" value="PrmC_N"/>
</dbReference>